<name>A0A9D4KNN9_DREPO</name>
<keyword evidence="3" id="KW-1185">Reference proteome</keyword>
<organism evidence="2 3">
    <name type="scientific">Dreissena polymorpha</name>
    <name type="common">Zebra mussel</name>
    <name type="synonym">Mytilus polymorpha</name>
    <dbReference type="NCBI Taxonomy" id="45954"/>
    <lineage>
        <taxon>Eukaryota</taxon>
        <taxon>Metazoa</taxon>
        <taxon>Spiralia</taxon>
        <taxon>Lophotrochozoa</taxon>
        <taxon>Mollusca</taxon>
        <taxon>Bivalvia</taxon>
        <taxon>Autobranchia</taxon>
        <taxon>Heteroconchia</taxon>
        <taxon>Euheterodonta</taxon>
        <taxon>Imparidentia</taxon>
        <taxon>Neoheterodontei</taxon>
        <taxon>Myida</taxon>
        <taxon>Dreissenoidea</taxon>
        <taxon>Dreissenidae</taxon>
        <taxon>Dreissena</taxon>
    </lineage>
</organism>
<feature type="region of interest" description="Disordered" evidence="1">
    <location>
        <begin position="33"/>
        <end position="125"/>
    </location>
</feature>
<comment type="caution">
    <text evidence="2">The sequence shown here is derived from an EMBL/GenBank/DDBJ whole genome shotgun (WGS) entry which is preliminary data.</text>
</comment>
<dbReference type="EMBL" id="JAIWYP010000004">
    <property type="protein sequence ID" value="KAH3842853.1"/>
    <property type="molecule type" value="Genomic_DNA"/>
</dbReference>
<sequence length="125" mass="14445">MDTEVPDRPGSHRFKYQDFPERSVEFLEFLQASTVSQRPSPRRQHSIHTNQRVPTRTVPAATCNQHGAETDRPGPKWQRYGKPLINTDQHVNYTDYPGTIHDNDADKHDSDTNQKSSPRTKNTYI</sequence>
<reference evidence="2" key="1">
    <citation type="journal article" date="2019" name="bioRxiv">
        <title>The Genome of the Zebra Mussel, Dreissena polymorpha: A Resource for Invasive Species Research.</title>
        <authorList>
            <person name="McCartney M.A."/>
            <person name="Auch B."/>
            <person name="Kono T."/>
            <person name="Mallez S."/>
            <person name="Zhang Y."/>
            <person name="Obille A."/>
            <person name="Becker A."/>
            <person name="Abrahante J.E."/>
            <person name="Garbe J."/>
            <person name="Badalamenti J.P."/>
            <person name="Herman A."/>
            <person name="Mangelson H."/>
            <person name="Liachko I."/>
            <person name="Sullivan S."/>
            <person name="Sone E.D."/>
            <person name="Koren S."/>
            <person name="Silverstein K.A.T."/>
            <person name="Beckman K.B."/>
            <person name="Gohl D.M."/>
        </authorList>
    </citation>
    <scope>NUCLEOTIDE SEQUENCE</scope>
    <source>
        <strain evidence="2">Duluth1</strain>
        <tissue evidence="2">Whole animal</tissue>
    </source>
</reference>
<feature type="compositionally biased region" description="Basic and acidic residues" evidence="1">
    <location>
        <begin position="101"/>
        <end position="112"/>
    </location>
</feature>
<dbReference type="Proteomes" id="UP000828390">
    <property type="component" value="Unassembled WGS sequence"/>
</dbReference>
<accession>A0A9D4KNN9</accession>
<reference evidence="2" key="2">
    <citation type="submission" date="2020-11" db="EMBL/GenBank/DDBJ databases">
        <authorList>
            <person name="McCartney M.A."/>
            <person name="Auch B."/>
            <person name="Kono T."/>
            <person name="Mallez S."/>
            <person name="Becker A."/>
            <person name="Gohl D.M."/>
            <person name="Silverstein K.A.T."/>
            <person name="Koren S."/>
            <person name="Bechman K.B."/>
            <person name="Herman A."/>
            <person name="Abrahante J.E."/>
            <person name="Garbe J."/>
        </authorList>
    </citation>
    <scope>NUCLEOTIDE SEQUENCE</scope>
    <source>
        <strain evidence="2">Duluth1</strain>
        <tissue evidence="2">Whole animal</tissue>
    </source>
</reference>
<dbReference type="AlphaFoldDB" id="A0A9D4KNN9"/>
<feature type="compositionally biased region" description="Polar residues" evidence="1">
    <location>
        <begin position="113"/>
        <end position="125"/>
    </location>
</feature>
<evidence type="ECO:0000256" key="1">
    <source>
        <dbReference type="SAM" id="MobiDB-lite"/>
    </source>
</evidence>
<protein>
    <submittedName>
        <fullName evidence="2">Uncharacterized protein</fullName>
    </submittedName>
</protein>
<evidence type="ECO:0000313" key="3">
    <source>
        <dbReference type="Proteomes" id="UP000828390"/>
    </source>
</evidence>
<gene>
    <name evidence="2" type="ORF">DPMN_116357</name>
</gene>
<proteinExistence type="predicted"/>
<evidence type="ECO:0000313" key="2">
    <source>
        <dbReference type="EMBL" id="KAH3842853.1"/>
    </source>
</evidence>